<proteinExistence type="inferred from homology"/>
<dbReference type="Pfam" id="PF05362">
    <property type="entry name" value="Lon_C"/>
    <property type="match status" value="1"/>
</dbReference>
<dbReference type="SUPFAM" id="SSF50156">
    <property type="entry name" value="PDZ domain-like"/>
    <property type="match status" value="1"/>
</dbReference>
<dbReference type="CDD" id="cd23081">
    <property type="entry name" value="cpPDZ_EcRseP-like"/>
    <property type="match status" value="1"/>
</dbReference>
<accession>A0ABX5SWV0</accession>
<dbReference type="EC" id="3.4.21.53" evidence="1"/>
<dbReference type="SUPFAM" id="SSF54211">
    <property type="entry name" value="Ribosomal protein S5 domain 2-like"/>
    <property type="match status" value="1"/>
</dbReference>
<keyword evidence="1" id="KW-0645">Protease</keyword>
<feature type="transmembrane region" description="Helical" evidence="3">
    <location>
        <begin position="103"/>
        <end position="128"/>
    </location>
</feature>
<dbReference type="Pfam" id="PF13180">
    <property type="entry name" value="PDZ_2"/>
    <property type="match status" value="1"/>
</dbReference>
<evidence type="ECO:0000256" key="1">
    <source>
        <dbReference type="PROSITE-ProRule" id="PRU01122"/>
    </source>
</evidence>
<feature type="domain" description="PDZ" evidence="4">
    <location>
        <begin position="221"/>
        <end position="299"/>
    </location>
</feature>
<evidence type="ECO:0000313" key="7">
    <source>
        <dbReference type="Proteomes" id="UP000295748"/>
    </source>
</evidence>
<gene>
    <name evidence="6" type="ORF">E4K62_11420</name>
</gene>
<organism evidence="6 7">
    <name type="scientific">Microbacterium wangchenii</name>
    <dbReference type="NCBI Taxonomy" id="2541726"/>
    <lineage>
        <taxon>Bacteria</taxon>
        <taxon>Bacillati</taxon>
        <taxon>Actinomycetota</taxon>
        <taxon>Actinomycetes</taxon>
        <taxon>Micrococcales</taxon>
        <taxon>Microbacteriaceae</taxon>
        <taxon>Microbacterium</taxon>
    </lineage>
</organism>
<feature type="domain" description="Lon proteolytic" evidence="5">
    <location>
        <begin position="341"/>
        <end position="439"/>
    </location>
</feature>
<dbReference type="InterPro" id="IPR020568">
    <property type="entry name" value="Ribosomal_Su5_D2-typ_SF"/>
</dbReference>
<dbReference type="InterPro" id="IPR014721">
    <property type="entry name" value="Ribsml_uS5_D2-typ_fold_subgr"/>
</dbReference>
<dbReference type="InterPro" id="IPR001478">
    <property type="entry name" value="PDZ"/>
</dbReference>
<dbReference type="PROSITE" id="PS50106">
    <property type="entry name" value="PDZ"/>
    <property type="match status" value="1"/>
</dbReference>
<protein>
    <recommendedName>
        <fullName evidence="1">endopeptidase La</fullName>
        <ecNumber evidence="1">3.4.21.53</ecNumber>
    </recommendedName>
</protein>
<keyword evidence="3" id="KW-0812">Transmembrane</keyword>
<dbReference type="EMBL" id="CP038266">
    <property type="protein sequence ID" value="QBR90713.1"/>
    <property type="molecule type" value="Genomic_DNA"/>
</dbReference>
<dbReference type="InterPro" id="IPR036034">
    <property type="entry name" value="PDZ_sf"/>
</dbReference>
<evidence type="ECO:0000259" key="5">
    <source>
        <dbReference type="PROSITE" id="PS51786"/>
    </source>
</evidence>
<dbReference type="PANTHER" id="PTHR10046">
    <property type="entry name" value="ATP DEPENDENT LON PROTEASE FAMILY MEMBER"/>
    <property type="match status" value="1"/>
</dbReference>
<dbReference type="PROSITE" id="PS51786">
    <property type="entry name" value="LON_PROTEOLYTIC"/>
    <property type="match status" value="1"/>
</dbReference>
<sequence length="453" mass="47946">MPDRRDSCSGSIPPPSPARSLRRSSWNSSSGLRSSSATSAAFQPGLLLAIYASRTHHSHSPAAPALPYAGRERPGEERFPVALFDQDTTIVPRTRPRFSRGTVAGLWALVIALVVLLVITFLPTAYVIQQPGPVYNTLGTVKTADGEEVPLISVEDAETYPPEGALDLLTVQVVGNPERRPSWFELAVAWFDPSRAVLPLEAVFPPGQTTEQRNEQNAALMVDSQQEAAAAALSELGYEVTSRIAVHSLTDDSAAEGLLEAGDVILTVDEAPAADAQQVRDAVVAGEGDAVTLVVERDGQRREVTVTPREVESEGETTWLIGVQLMAEFDLPVDVTIQLDDVGGPSAGMMFALGIMDVLTPGDLTGGERIAGTGTIDAAGEVGRIGGIRQKLYGARDAGAEYFLAPEGNCDEVVGHIPSGVEVFAVADLDDALDVLEAIRTDADLSALPSCSR</sequence>
<keyword evidence="7" id="KW-1185">Reference proteome</keyword>
<dbReference type="SMART" id="SM00228">
    <property type="entry name" value="PDZ"/>
    <property type="match status" value="1"/>
</dbReference>
<keyword evidence="1" id="KW-0378">Hydrolase</keyword>
<dbReference type="InterPro" id="IPR008269">
    <property type="entry name" value="Lon_proteolytic"/>
</dbReference>
<comment type="similarity">
    <text evidence="1">Belongs to the peptidase S16 family.</text>
</comment>
<feature type="compositionally biased region" description="Low complexity" evidence="2">
    <location>
        <begin position="23"/>
        <end position="36"/>
    </location>
</feature>
<evidence type="ECO:0000256" key="2">
    <source>
        <dbReference type="SAM" id="MobiDB-lite"/>
    </source>
</evidence>
<evidence type="ECO:0000259" key="4">
    <source>
        <dbReference type="PROSITE" id="PS50106"/>
    </source>
</evidence>
<dbReference type="InterPro" id="IPR027065">
    <property type="entry name" value="Lon_Prtase"/>
</dbReference>
<keyword evidence="1" id="KW-0720">Serine protease</keyword>
<feature type="active site" evidence="1">
    <location>
        <position position="391"/>
    </location>
</feature>
<dbReference type="Proteomes" id="UP000295748">
    <property type="component" value="Chromosome"/>
</dbReference>
<feature type="region of interest" description="Disordered" evidence="2">
    <location>
        <begin position="1"/>
        <end position="36"/>
    </location>
</feature>
<evidence type="ECO:0000313" key="6">
    <source>
        <dbReference type="EMBL" id="QBR90713.1"/>
    </source>
</evidence>
<reference evidence="6 7" key="1">
    <citation type="submission" date="2019-03" db="EMBL/GenBank/DDBJ databases">
        <authorList>
            <person name="Dong K."/>
        </authorList>
    </citation>
    <scope>NUCLEOTIDE SEQUENCE [LARGE SCALE GENOMIC DNA]</scope>
    <source>
        <strain evidence="7">dk512</strain>
    </source>
</reference>
<dbReference type="Gene3D" id="3.30.230.10">
    <property type="match status" value="1"/>
</dbReference>
<keyword evidence="3" id="KW-0472">Membrane</keyword>
<feature type="active site" evidence="1">
    <location>
        <position position="346"/>
    </location>
</feature>
<comment type="catalytic activity">
    <reaction evidence="1">
        <text>Hydrolysis of proteins in presence of ATP.</text>
        <dbReference type="EC" id="3.4.21.53"/>
    </reaction>
</comment>
<name>A0ABX5SWV0_9MICO</name>
<evidence type="ECO:0000256" key="3">
    <source>
        <dbReference type="SAM" id="Phobius"/>
    </source>
</evidence>
<keyword evidence="3" id="KW-1133">Transmembrane helix</keyword>